<sequence>MADEENHELLERARAVSAQMDLRVFEGVPYCPYERVNSFERMFSLIRGAELRPDDVITTGFLRSGNHWAFEILNMILGQGTDFSKRNFFELQLEMMGDRVTKVLQKASSPRVLTSHCQLRFLPRQAFESERKTKIVYILRNPKDAMVSQYKLMNSTRIKKLGFSGSWDEFVELLLHEGLQWGTWFDHVLSTDAFLKENPDFPLFILQFEKLREDPVPIVRDLCRFLGQPETLAEQIADATRFDSMKKGTEDKFGKMKSDFLKDDSSGFVVKGQIGSWRNEFTAAQSERFDRVFEKRMAGCSLADRVREYI</sequence>
<gene>
    <name evidence="5" type="primary">LOC101859315</name>
</gene>
<keyword evidence="2" id="KW-0808">Transferase</keyword>
<evidence type="ECO:0000313" key="5">
    <source>
        <dbReference type="RefSeq" id="XP_012935556.1"/>
    </source>
</evidence>
<keyword evidence="4" id="KW-1185">Reference proteome</keyword>
<dbReference type="RefSeq" id="XP_012935556.1">
    <property type="nucleotide sequence ID" value="XM_013080102.2"/>
</dbReference>
<evidence type="ECO:0000256" key="1">
    <source>
        <dbReference type="ARBA" id="ARBA00005771"/>
    </source>
</evidence>
<dbReference type="SUPFAM" id="SSF52540">
    <property type="entry name" value="P-loop containing nucleoside triphosphate hydrolases"/>
    <property type="match status" value="1"/>
</dbReference>
<dbReference type="InterPro" id="IPR027417">
    <property type="entry name" value="P-loop_NTPase"/>
</dbReference>
<dbReference type="Pfam" id="PF00685">
    <property type="entry name" value="Sulfotransfer_1"/>
    <property type="match status" value="1"/>
</dbReference>
<comment type="similarity">
    <text evidence="1">Belongs to the sulfotransferase 1 family.</text>
</comment>
<dbReference type="Gene3D" id="3.40.50.300">
    <property type="entry name" value="P-loop containing nucleotide triphosphate hydrolases"/>
    <property type="match status" value="1"/>
</dbReference>
<protein>
    <submittedName>
        <fullName evidence="5">Sulfotransferase family cytosolic 1B member 1</fullName>
    </submittedName>
</protein>
<dbReference type="GeneID" id="101859315"/>
<reference evidence="5" key="1">
    <citation type="submission" date="2025-08" db="UniProtKB">
        <authorList>
            <consortium name="RefSeq"/>
        </authorList>
    </citation>
    <scope>IDENTIFICATION</scope>
</reference>
<evidence type="ECO:0000313" key="4">
    <source>
        <dbReference type="Proteomes" id="UP000694888"/>
    </source>
</evidence>
<proteinExistence type="inferred from homology"/>
<evidence type="ECO:0000259" key="3">
    <source>
        <dbReference type="Pfam" id="PF00685"/>
    </source>
</evidence>
<dbReference type="Proteomes" id="UP000694888">
    <property type="component" value="Unplaced"/>
</dbReference>
<dbReference type="PANTHER" id="PTHR11783">
    <property type="entry name" value="SULFOTRANSFERASE SULT"/>
    <property type="match status" value="1"/>
</dbReference>
<organism evidence="4 5">
    <name type="scientific">Aplysia californica</name>
    <name type="common">California sea hare</name>
    <dbReference type="NCBI Taxonomy" id="6500"/>
    <lineage>
        <taxon>Eukaryota</taxon>
        <taxon>Metazoa</taxon>
        <taxon>Spiralia</taxon>
        <taxon>Lophotrochozoa</taxon>
        <taxon>Mollusca</taxon>
        <taxon>Gastropoda</taxon>
        <taxon>Heterobranchia</taxon>
        <taxon>Euthyneura</taxon>
        <taxon>Tectipleura</taxon>
        <taxon>Aplysiida</taxon>
        <taxon>Aplysioidea</taxon>
        <taxon>Aplysiidae</taxon>
        <taxon>Aplysia</taxon>
    </lineage>
</organism>
<name>A0ABM0ZVS3_APLCA</name>
<accession>A0ABM0ZVS3</accession>
<evidence type="ECO:0000256" key="2">
    <source>
        <dbReference type="ARBA" id="ARBA00022679"/>
    </source>
</evidence>
<feature type="domain" description="Sulfotransferase" evidence="3">
    <location>
        <begin position="53"/>
        <end position="300"/>
    </location>
</feature>
<dbReference type="InterPro" id="IPR000863">
    <property type="entry name" value="Sulfotransferase_dom"/>
</dbReference>